<dbReference type="SUPFAM" id="SSF55785">
    <property type="entry name" value="PYP-like sensor domain (PAS domain)"/>
    <property type="match status" value="1"/>
</dbReference>
<dbReference type="Proteomes" id="UP000076567">
    <property type="component" value="Unassembled WGS sequence"/>
</dbReference>
<dbReference type="NCBIfam" id="TIGR00229">
    <property type="entry name" value="sensory_box"/>
    <property type="match status" value="1"/>
</dbReference>
<dbReference type="InterPro" id="IPR013702">
    <property type="entry name" value="FIST_domain_N"/>
</dbReference>
<protein>
    <recommendedName>
        <fullName evidence="7">Diguanylate cyclase</fullName>
    </recommendedName>
</protein>
<comment type="caution">
    <text evidence="5">The sequence shown here is derived from an EMBL/GenBank/DDBJ whole genome shotgun (WGS) entry which is preliminary data.</text>
</comment>
<dbReference type="OrthoDB" id="9759607at2"/>
<dbReference type="GO" id="GO:0006355">
    <property type="term" value="P:regulation of DNA-templated transcription"/>
    <property type="evidence" value="ECO:0007669"/>
    <property type="project" value="InterPro"/>
</dbReference>
<dbReference type="InterPro" id="IPR001633">
    <property type="entry name" value="EAL_dom"/>
</dbReference>
<dbReference type="AlphaFoldDB" id="A0A163SNQ9"/>
<dbReference type="InterPro" id="IPR035965">
    <property type="entry name" value="PAS-like_dom_sf"/>
</dbReference>
<dbReference type="InterPro" id="IPR029787">
    <property type="entry name" value="Nucleotide_cyclase"/>
</dbReference>
<dbReference type="SMART" id="SM01204">
    <property type="entry name" value="FIST_C"/>
    <property type="match status" value="1"/>
</dbReference>
<reference evidence="6" key="1">
    <citation type="submission" date="2016-01" db="EMBL/GenBank/DDBJ databases">
        <title>Draft genome of Chromobacterium sp. F49.</title>
        <authorList>
            <person name="Hong K.W."/>
        </authorList>
    </citation>
    <scope>NUCLEOTIDE SEQUENCE [LARGE SCALE GENOMIC DNA]</scope>
    <source>
        <strain evidence="6">P7IIIA</strain>
    </source>
</reference>
<dbReference type="PROSITE" id="PS50112">
    <property type="entry name" value="PAS"/>
    <property type="match status" value="1"/>
</dbReference>
<feature type="domain" description="PAS" evidence="2">
    <location>
        <begin position="416"/>
        <end position="486"/>
    </location>
</feature>
<evidence type="ECO:0008006" key="7">
    <source>
        <dbReference type="Google" id="ProtNLM"/>
    </source>
</evidence>
<dbReference type="InterPro" id="IPR000160">
    <property type="entry name" value="GGDEF_dom"/>
</dbReference>
<dbReference type="Pfam" id="PF10442">
    <property type="entry name" value="FIST_C"/>
    <property type="match status" value="1"/>
</dbReference>
<evidence type="ECO:0000313" key="5">
    <source>
        <dbReference type="EMBL" id="KZE69482.1"/>
    </source>
</evidence>
<proteinExistence type="predicted"/>
<accession>A0A163SNQ9</accession>
<dbReference type="Gene3D" id="3.30.70.270">
    <property type="match status" value="1"/>
</dbReference>
<dbReference type="Pfam" id="PF00990">
    <property type="entry name" value="GGDEF"/>
    <property type="match status" value="1"/>
</dbReference>
<dbReference type="Gene3D" id="3.30.450.20">
    <property type="entry name" value="PAS domain"/>
    <property type="match status" value="1"/>
</dbReference>
<dbReference type="SUPFAM" id="SSF141868">
    <property type="entry name" value="EAL domain-like"/>
    <property type="match status" value="1"/>
</dbReference>
<evidence type="ECO:0000313" key="6">
    <source>
        <dbReference type="Proteomes" id="UP000076567"/>
    </source>
</evidence>
<dbReference type="InterPro" id="IPR019494">
    <property type="entry name" value="FIST_C"/>
</dbReference>
<dbReference type="InterPro" id="IPR013767">
    <property type="entry name" value="PAS_fold"/>
</dbReference>
<dbReference type="PROSITE" id="PS50887">
    <property type="entry name" value="GGDEF"/>
    <property type="match status" value="1"/>
</dbReference>
<dbReference type="Gene3D" id="3.20.20.450">
    <property type="entry name" value="EAL domain"/>
    <property type="match status" value="1"/>
</dbReference>
<feature type="domain" description="GGDEF" evidence="4">
    <location>
        <begin position="571"/>
        <end position="704"/>
    </location>
</feature>
<evidence type="ECO:0000259" key="4">
    <source>
        <dbReference type="PROSITE" id="PS50887"/>
    </source>
</evidence>
<dbReference type="InterPro" id="IPR000014">
    <property type="entry name" value="PAS"/>
</dbReference>
<organism evidence="5 6">
    <name type="scientific">Fictibacillus phosphorivorans</name>
    <dbReference type="NCBI Taxonomy" id="1221500"/>
    <lineage>
        <taxon>Bacteria</taxon>
        <taxon>Bacillati</taxon>
        <taxon>Bacillota</taxon>
        <taxon>Bacilli</taxon>
        <taxon>Bacillales</taxon>
        <taxon>Fictibacillaceae</taxon>
        <taxon>Fictibacillus</taxon>
    </lineage>
</organism>
<keyword evidence="1" id="KW-0175">Coiled coil</keyword>
<dbReference type="PANTHER" id="PTHR44757">
    <property type="entry name" value="DIGUANYLATE CYCLASE DGCP"/>
    <property type="match status" value="1"/>
</dbReference>
<dbReference type="InterPro" id="IPR052155">
    <property type="entry name" value="Biofilm_reg_signaling"/>
</dbReference>
<dbReference type="Pfam" id="PF08495">
    <property type="entry name" value="FIST"/>
    <property type="match status" value="1"/>
</dbReference>
<evidence type="ECO:0000259" key="3">
    <source>
        <dbReference type="PROSITE" id="PS50883"/>
    </source>
</evidence>
<dbReference type="SUPFAM" id="SSF55073">
    <property type="entry name" value="Nucleotide cyclase"/>
    <property type="match status" value="1"/>
</dbReference>
<evidence type="ECO:0000256" key="1">
    <source>
        <dbReference type="SAM" id="Coils"/>
    </source>
</evidence>
<dbReference type="InterPro" id="IPR043128">
    <property type="entry name" value="Rev_trsase/Diguanyl_cyclase"/>
</dbReference>
<dbReference type="PROSITE" id="PS50883">
    <property type="entry name" value="EAL"/>
    <property type="match status" value="1"/>
</dbReference>
<dbReference type="SMART" id="SM00897">
    <property type="entry name" value="FIST"/>
    <property type="match status" value="1"/>
</dbReference>
<dbReference type="Pfam" id="PF00563">
    <property type="entry name" value="EAL"/>
    <property type="match status" value="1"/>
</dbReference>
<dbReference type="CDD" id="cd01949">
    <property type="entry name" value="GGDEF"/>
    <property type="match status" value="1"/>
</dbReference>
<dbReference type="Pfam" id="PF00989">
    <property type="entry name" value="PAS"/>
    <property type="match status" value="1"/>
</dbReference>
<dbReference type="CDD" id="cd01948">
    <property type="entry name" value="EAL"/>
    <property type="match status" value="1"/>
</dbReference>
<dbReference type="CDD" id="cd00130">
    <property type="entry name" value="PAS"/>
    <property type="match status" value="1"/>
</dbReference>
<dbReference type="PANTHER" id="PTHR44757:SF2">
    <property type="entry name" value="BIOFILM ARCHITECTURE MAINTENANCE PROTEIN MBAA"/>
    <property type="match status" value="1"/>
</dbReference>
<dbReference type="SMART" id="SM00052">
    <property type="entry name" value="EAL"/>
    <property type="match status" value="1"/>
</dbReference>
<dbReference type="RefSeq" id="WP_066237286.1">
    <property type="nucleotide sequence ID" value="NZ_LRFC01000001.1"/>
</dbReference>
<name>A0A163SNQ9_9BACL</name>
<sequence length="978" mass="110716">MQTYNYLFKSEIDLQKWIVKNKLKKYENIFIQVFTGKVDKQWIDELRIQLLFHLPQAKIIGVTTDGEILSGRVTTGETVISVSTFNNSVPRTFYFPLEENNNSRDLGVRLANEVIQNSTKLVFAFGDGMHMESSSFLKAFHETAPNVYLAGGNGGDNGQYENAVLFTEKGVYDNGVVAAAIDSEELYLHTHSYTEWKPAGKVFTVTDVSLDGELMIEDKSVYNLYKHYMGKEIADKLPASAIEYPLIVKKGKTYQPLSIKTSNPGEPILFHQKVNVGTKIQIGYRDAALSLRSIDLVTKEIQDKPAEAIFLYSCMARRRYLKSTLEEEFLVIDQFVPTVGFFTYGEYFHDGTTLQMLSHALTILVVSESNDATLQKKFDSTIPEQSKEIDDLLALSHLIQSSTKEMEELNDNLLESEQRYKSLFDHNPDMIYSMDMDGYITSVNHALVQSLGFSQEEMLQSHALDFVCEEDHKRVVEHFRLAVHDKPQTFVTSIKKKDGSQILSSITNIPIVVNQKVVGVFGIGKNITWQKKAEEEIEQLAFHDSLTGLPNRGLFEKRLRELVSESDQSRDKLAVMFIDIDHFKIINESMGHHIGDVVLRHVSNQLRQVINSQDLLSRFAGDLFTLILTSVHKPSDIIDTANRIVDALKVPIYLDGQEYTVSTSIGISIYPNDSTSADVLIKNADTALHKAKEKGRGKREFFTDEMNAFTLERLKLEGYLRKAVQKGELEPYFQPQYCLKTDKVIGFEALVRWNHPELGLISPMQFIPLAEEIGLIDEIGRFVLMESCKQLKRWHDGGAPHLSISVNVSGRQFQRLSFVYEVKEALETAGISAEYLHLELTESTMIQNVQYSISIMEELRELGVRLSIDDFGTGYSSLSYLKDFPVDSLKIDQSFIRHLSDDYFNTSDAAIIKAIIMMCEGLSLSTVAEGVETYEQMKLLREYGCHTAQGYIISKPMPACEAGEFLEKYMTSKNSTSL</sequence>
<dbReference type="SMART" id="SM00091">
    <property type="entry name" value="PAS"/>
    <property type="match status" value="1"/>
</dbReference>
<keyword evidence="6" id="KW-1185">Reference proteome</keyword>
<feature type="domain" description="EAL" evidence="3">
    <location>
        <begin position="713"/>
        <end position="970"/>
    </location>
</feature>
<dbReference type="SMART" id="SM00267">
    <property type="entry name" value="GGDEF"/>
    <property type="match status" value="1"/>
</dbReference>
<feature type="coiled-coil region" evidence="1">
    <location>
        <begin position="392"/>
        <end position="426"/>
    </location>
</feature>
<dbReference type="InterPro" id="IPR035919">
    <property type="entry name" value="EAL_sf"/>
</dbReference>
<dbReference type="FunFam" id="3.20.20.450:FF:000001">
    <property type="entry name" value="Cyclic di-GMP phosphodiesterase yahA"/>
    <property type="match status" value="1"/>
</dbReference>
<gene>
    <name evidence="5" type="ORF">AWM68_04245</name>
</gene>
<dbReference type="EMBL" id="LRFC01000001">
    <property type="protein sequence ID" value="KZE69482.1"/>
    <property type="molecule type" value="Genomic_DNA"/>
</dbReference>
<evidence type="ECO:0000259" key="2">
    <source>
        <dbReference type="PROSITE" id="PS50112"/>
    </source>
</evidence>
<dbReference type="NCBIfam" id="TIGR00254">
    <property type="entry name" value="GGDEF"/>
    <property type="match status" value="1"/>
</dbReference>